<name>A0A919DKZ3_9ACTN</name>
<protein>
    <submittedName>
        <fullName evidence="2">Uncharacterized protein</fullName>
    </submittedName>
</protein>
<organism evidence="2 3">
    <name type="scientific">Streptomyces capitiformicae</name>
    <dbReference type="NCBI Taxonomy" id="2014920"/>
    <lineage>
        <taxon>Bacteria</taxon>
        <taxon>Bacillati</taxon>
        <taxon>Actinomycetota</taxon>
        <taxon>Actinomycetes</taxon>
        <taxon>Kitasatosporales</taxon>
        <taxon>Streptomycetaceae</taxon>
        <taxon>Streptomyces</taxon>
    </lineage>
</organism>
<reference evidence="2" key="2">
    <citation type="submission" date="2020-09" db="EMBL/GenBank/DDBJ databases">
        <authorList>
            <person name="Sun Q."/>
            <person name="Zhou Y."/>
        </authorList>
    </citation>
    <scope>NUCLEOTIDE SEQUENCE</scope>
    <source>
        <strain evidence="2">CGMCC 4.7403</strain>
    </source>
</reference>
<sequence>MSDNQRTPLDAQTIRESYETGFDVWGVNLVKGASGLAELRLLLTGHLQLLVPEVTDVVARMRGFTRSVGIHCLAQAHQILDDAKERSPAEERFLVHDLAVNARALLALYEMPGPRGMPVGREEIEQTVRRKGCGACSRPIKKGEPQKRAYLPGRPASALKGSLHTDNCDTLASANTRHRQPHTAS</sequence>
<feature type="region of interest" description="Disordered" evidence="1">
    <location>
        <begin position="144"/>
        <end position="165"/>
    </location>
</feature>
<dbReference type="AlphaFoldDB" id="A0A919DKZ3"/>
<proteinExistence type="predicted"/>
<keyword evidence="3" id="KW-1185">Reference proteome</keyword>
<evidence type="ECO:0000313" key="2">
    <source>
        <dbReference type="EMBL" id="GHE58532.1"/>
    </source>
</evidence>
<dbReference type="Proteomes" id="UP000603227">
    <property type="component" value="Unassembled WGS sequence"/>
</dbReference>
<gene>
    <name evidence="2" type="ORF">GCM10017771_81530</name>
</gene>
<evidence type="ECO:0000256" key="1">
    <source>
        <dbReference type="SAM" id="MobiDB-lite"/>
    </source>
</evidence>
<comment type="caution">
    <text evidence="2">The sequence shown here is derived from an EMBL/GenBank/DDBJ whole genome shotgun (WGS) entry which is preliminary data.</text>
</comment>
<dbReference type="RefSeq" id="WP_189787481.1">
    <property type="nucleotide sequence ID" value="NZ_BNAT01000047.1"/>
</dbReference>
<dbReference type="Pfam" id="PF19979">
    <property type="entry name" value="DUF6415"/>
    <property type="match status" value="1"/>
</dbReference>
<reference evidence="2" key="1">
    <citation type="journal article" date="2014" name="Int. J. Syst. Evol. Microbiol.">
        <title>Complete genome sequence of Corynebacterium casei LMG S-19264T (=DSM 44701T), isolated from a smear-ripened cheese.</title>
        <authorList>
            <consortium name="US DOE Joint Genome Institute (JGI-PGF)"/>
            <person name="Walter F."/>
            <person name="Albersmeier A."/>
            <person name="Kalinowski J."/>
            <person name="Ruckert C."/>
        </authorList>
    </citation>
    <scope>NUCLEOTIDE SEQUENCE</scope>
    <source>
        <strain evidence="2">CGMCC 4.7403</strain>
    </source>
</reference>
<accession>A0A919DKZ3</accession>
<dbReference type="EMBL" id="BNAT01000047">
    <property type="protein sequence ID" value="GHE58532.1"/>
    <property type="molecule type" value="Genomic_DNA"/>
</dbReference>
<dbReference type="InterPro" id="IPR046300">
    <property type="entry name" value="DUF6415"/>
</dbReference>
<evidence type="ECO:0000313" key="3">
    <source>
        <dbReference type="Proteomes" id="UP000603227"/>
    </source>
</evidence>